<accession>B1BTG0</accession>
<gene>
    <name evidence="2" type="ORF">AC3_0039</name>
</gene>
<dbReference type="SMART" id="SM00530">
    <property type="entry name" value="HTH_XRE"/>
    <property type="match status" value="1"/>
</dbReference>
<dbReference type="InterPro" id="IPR010982">
    <property type="entry name" value="Lambda_DNA-bd_dom_sf"/>
</dbReference>
<dbReference type="AlphaFoldDB" id="B1BTG0"/>
<dbReference type="RefSeq" id="WP_003463601.1">
    <property type="nucleotide sequence ID" value="NZ_ABDW01000014.1"/>
</dbReference>
<dbReference type="Proteomes" id="UP000005337">
    <property type="component" value="Unassembled WGS sequence"/>
</dbReference>
<dbReference type="EMBL" id="ABDW01000014">
    <property type="protein sequence ID" value="EDT15004.1"/>
    <property type="molecule type" value="Genomic_DNA"/>
</dbReference>
<evidence type="ECO:0000313" key="3">
    <source>
        <dbReference type="Proteomes" id="UP000005337"/>
    </source>
</evidence>
<dbReference type="GO" id="GO:0003677">
    <property type="term" value="F:DNA binding"/>
    <property type="evidence" value="ECO:0007669"/>
    <property type="project" value="InterPro"/>
</dbReference>
<organism evidence="2 3">
    <name type="scientific">Clostridium perfringens E str. JGS1987</name>
    <dbReference type="NCBI Taxonomy" id="451755"/>
    <lineage>
        <taxon>Bacteria</taxon>
        <taxon>Bacillati</taxon>
        <taxon>Bacillota</taxon>
        <taxon>Clostridia</taxon>
        <taxon>Eubacteriales</taxon>
        <taxon>Clostridiaceae</taxon>
        <taxon>Clostridium</taxon>
    </lineage>
</organism>
<proteinExistence type="predicted"/>
<comment type="caution">
    <text evidence="2">The sequence shown here is derived from an EMBL/GenBank/DDBJ whole genome shotgun (WGS) entry which is preliminary data.</text>
</comment>
<dbReference type="Gene3D" id="1.10.260.40">
    <property type="entry name" value="lambda repressor-like DNA-binding domains"/>
    <property type="match status" value="1"/>
</dbReference>
<name>B1BTG0_CLOPF</name>
<reference evidence="2 3" key="1">
    <citation type="submission" date="2007-07" db="EMBL/GenBank/DDBJ databases">
        <title>Annotation of Clostridium perfringens E str. JGS1987.</title>
        <authorList>
            <person name="Paulsen I."/>
            <person name="Sebastian Y."/>
        </authorList>
    </citation>
    <scope>NUCLEOTIDE SEQUENCE [LARGE SCALE GENOMIC DNA]</scope>
    <source>
        <strain evidence="3">E str. JGS1987</strain>
    </source>
</reference>
<dbReference type="Pfam" id="PF01381">
    <property type="entry name" value="HTH_3"/>
    <property type="match status" value="1"/>
</dbReference>
<dbReference type="CDD" id="cd00093">
    <property type="entry name" value="HTH_XRE"/>
    <property type="match status" value="1"/>
</dbReference>
<feature type="domain" description="HTH cro/C1-type" evidence="1">
    <location>
        <begin position="3"/>
        <end position="58"/>
    </location>
</feature>
<evidence type="ECO:0000313" key="2">
    <source>
        <dbReference type="EMBL" id="EDT15004.1"/>
    </source>
</evidence>
<dbReference type="InterPro" id="IPR001387">
    <property type="entry name" value="Cro/C1-type_HTH"/>
</dbReference>
<dbReference type="PROSITE" id="PS50943">
    <property type="entry name" value="HTH_CROC1"/>
    <property type="match status" value="1"/>
</dbReference>
<evidence type="ECO:0000259" key="1">
    <source>
        <dbReference type="PROSITE" id="PS50943"/>
    </source>
</evidence>
<dbReference type="SUPFAM" id="SSF47413">
    <property type="entry name" value="lambda repressor-like DNA-binding domains"/>
    <property type="match status" value="1"/>
</dbReference>
<sequence>MKVKLKRIARGWTQEDLSKESGVSRNTIVKLEKGDIDGIRFGIIKKIAKALDTTVQELFFSDEE</sequence>
<protein>
    <submittedName>
        <fullName evidence="2">Conserved domain protein</fullName>
    </submittedName>
</protein>